<dbReference type="PANTHER" id="PTHR12385:SF4">
    <property type="entry name" value="PROTEIN PNS1"/>
    <property type="match status" value="1"/>
</dbReference>
<dbReference type="GO" id="GO:0022857">
    <property type="term" value="F:transmembrane transporter activity"/>
    <property type="evidence" value="ECO:0007669"/>
    <property type="project" value="UniProtKB-UniRule"/>
</dbReference>
<proteinExistence type="inferred from homology"/>
<comment type="similarity">
    <text evidence="2 6">Belongs to the CTL (choline transporter-like) family.</text>
</comment>
<name>A0AAD5LZ45_PYTIN</name>
<evidence type="ECO:0000256" key="5">
    <source>
        <dbReference type="ARBA" id="ARBA00023136"/>
    </source>
</evidence>
<feature type="transmembrane region" description="Helical" evidence="6">
    <location>
        <begin position="41"/>
        <end position="61"/>
    </location>
</feature>
<evidence type="ECO:0000256" key="1">
    <source>
        <dbReference type="ARBA" id="ARBA00004141"/>
    </source>
</evidence>
<dbReference type="PANTHER" id="PTHR12385">
    <property type="entry name" value="CHOLINE TRANSPORTER-LIKE (SLC FAMILY 44)"/>
    <property type="match status" value="1"/>
</dbReference>
<evidence type="ECO:0000256" key="6">
    <source>
        <dbReference type="RuleBase" id="RU368066"/>
    </source>
</evidence>
<evidence type="ECO:0000313" key="7">
    <source>
        <dbReference type="EMBL" id="KAJ0396631.1"/>
    </source>
</evidence>
<comment type="caution">
    <text evidence="6">Lacks conserved residue(s) required for the propagation of feature annotation.</text>
</comment>
<keyword evidence="5 6" id="KW-0472">Membrane</keyword>
<keyword evidence="4 6" id="KW-1133">Transmembrane helix</keyword>
<evidence type="ECO:0000313" key="8">
    <source>
        <dbReference type="Proteomes" id="UP001209570"/>
    </source>
</evidence>
<dbReference type="EMBL" id="JAKCXM010000287">
    <property type="protein sequence ID" value="KAJ0396631.1"/>
    <property type="molecule type" value="Genomic_DNA"/>
</dbReference>
<sequence>MELEHVDEQRLLDKHGAPAEPIDASAAPTPGYRVEWKDRPFAIAFAINIGVVVGIALFFGLPNAFNFFFTIHEGTSHGLRMVAALLMTACVGGAVSVAWLHVLQRRAAEVINLTLQGSIVALLVASVIGFMDSGAGGRAVGFINLFLAASIWFYYASIRGSIAFAAANLAASSRILNMQFFNKFAFCQVAMYGKDFQTAGYDTMRVFRDRGWSAVLNDSLVSTVLGVGSLVVGTDLQYLRAISGAIGSTWVYMTMECTADEFQKHPEQCETFNVVVLTFLSCGAIGYAMCALVSSVLESIVATIYVCFAEDPAALQQTHPEEHSRLVDSWRRLKPELLAFSAAHV</sequence>
<evidence type="ECO:0000256" key="3">
    <source>
        <dbReference type="ARBA" id="ARBA00022692"/>
    </source>
</evidence>
<keyword evidence="3 6" id="KW-0812">Transmembrane</keyword>
<dbReference type="GO" id="GO:0005886">
    <property type="term" value="C:plasma membrane"/>
    <property type="evidence" value="ECO:0007669"/>
    <property type="project" value="UniProtKB-SubCell"/>
</dbReference>
<dbReference type="Proteomes" id="UP001209570">
    <property type="component" value="Unassembled WGS sequence"/>
</dbReference>
<keyword evidence="8" id="KW-1185">Reference proteome</keyword>
<feature type="transmembrane region" description="Helical" evidence="6">
    <location>
        <begin position="274"/>
        <end position="297"/>
    </location>
</feature>
<feature type="transmembrane region" description="Helical" evidence="6">
    <location>
        <begin position="110"/>
        <end position="131"/>
    </location>
</feature>
<reference evidence="7" key="1">
    <citation type="submission" date="2021-12" db="EMBL/GenBank/DDBJ databases">
        <title>Prjna785345.</title>
        <authorList>
            <person name="Rujirawat T."/>
            <person name="Krajaejun T."/>
        </authorList>
    </citation>
    <scope>NUCLEOTIDE SEQUENCE</scope>
    <source>
        <strain evidence="7">Pi057C3</strain>
    </source>
</reference>
<comment type="subcellular location">
    <subcellularLocation>
        <location evidence="6">Cell membrane</location>
        <topology evidence="6">Multi-pass membrane protein</topology>
    </subcellularLocation>
    <subcellularLocation>
        <location evidence="1">Membrane</location>
        <topology evidence="1">Multi-pass membrane protein</topology>
    </subcellularLocation>
</comment>
<evidence type="ECO:0000256" key="2">
    <source>
        <dbReference type="ARBA" id="ARBA00007168"/>
    </source>
</evidence>
<protein>
    <recommendedName>
        <fullName evidence="6">Choline transporter-like protein</fullName>
    </recommendedName>
</protein>
<dbReference type="Pfam" id="PF04515">
    <property type="entry name" value="Choline_transpo"/>
    <property type="match status" value="1"/>
</dbReference>
<comment type="function">
    <text evidence="6">Choline transporter.</text>
</comment>
<dbReference type="InterPro" id="IPR007603">
    <property type="entry name" value="Choline_transptr-like"/>
</dbReference>
<gene>
    <name evidence="7" type="ORF">P43SY_008883</name>
</gene>
<feature type="transmembrane region" description="Helical" evidence="6">
    <location>
        <begin position="81"/>
        <end position="103"/>
    </location>
</feature>
<evidence type="ECO:0000256" key="4">
    <source>
        <dbReference type="ARBA" id="ARBA00022989"/>
    </source>
</evidence>
<comment type="caution">
    <text evidence="7">The sequence shown here is derived from an EMBL/GenBank/DDBJ whole genome shotgun (WGS) entry which is preliminary data.</text>
</comment>
<accession>A0AAD5LZ45</accession>
<organism evidence="7 8">
    <name type="scientific">Pythium insidiosum</name>
    <name type="common">Pythiosis disease agent</name>
    <dbReference type="NCBI Taxonomy" id="114742"/>
    <lineage>
        <taxon>Eukaryota</taxon>
        <taxon>Sar</taxon>
        <taxon>Stramenopiles</taxon>
        <taxon>Oomycota</taxon>
        <taxon>Peronosporomycetes</taxon>
        <taxon>Pythiales</taxon>
        <taxon>Pythiaceae</taxon>
        <taxon>Pythium</taxon>
    </lineage>
</organism>
<dbReference type="AlphaFoldDB" id="A0AAD5LZ45"/>